<gene>
    <name evidence="1" type="ORF">Anas_01375</name>
</gene>
<dbReference type="Gene3D" id="3.80.10.10">
    <property type="entry name" value="Ribonuclease Inhibitor"/>
    <property type="match status" value="1"/>
</dbReference>
<organism evidence="1 2">
    <name type="scientific">Armadillidium nasatum</name>
    <dbReference type="NCBI Taxonomy" id="96803"/>
    <lineage>
        <taxon>Eukaryota</taxon>
        <taxon>Metazoa</taxon>
        <taxon>Ecdysozoa</taxon>
        <taxon>Arthropoda</taxon>
        <taxon>Crustacea</taxon>
        <taxon>Multicrustacea</taxon>
        <taxon>Malacostraca</taxon>
        <taxon>Eumalacostraca</taxon>
        <taxon>Peracarida</taxon>
        <taxon>Isopoda</taxon>
        <taxon>Oniscidea</taxon>
        <taxon>Crinocheta</taxon>
        <taxon>Armadillidiidae</taxon>
        <taxon>Armadillidium</taxon>
    </lineage>
</organism>
<keyword evidence="2" id="KW-1185">Reference proteome</keyword>
<protein>
    <submittedName>
        <fullName evidence="1">Uncharacterized protein</fullName>
    </submittedName>
</protein>
<comment type="caution">
    <text evidence="1">The sequence shown here is derived from an EMBL/GenBank/DDBJ whole genome shotgun (WGS) entry which is preliminary data.</text>
</comment>
<dbReference type="InterPro" id="IPR032675">
    <property type="entry name" value="LRR_dom_sf"/>
</dbReference>
<reference evidence="1 2" key="1">
    <citation type="journal article" date="2019" name="PLoS Biol.">
        <title>Sex chromosomes control vertical transmission of feminizing Wolbachia symbionts in an isopod.</title>
        <authorList>
            <person name="Becking T."/>
            <person name="Chebbi M.A."/>
            <person name="Giraud I."/>
            <person name="Moumen B."/>
            <person name="Laverre T."/>
            <person name="Caubet Y."/>
            <person name="Peccoud J."/>
            <person name="Gilbert C."/>
            <person name="Cordaux R."/>
        </authorList>
    </citation>
    <scope>NUCLEOTIDE SEQUENCE [LARGE SCALE GENOMIC DNA]</scope>
    <source>
        <strain evidence="1">ANa2</strain>
        <tissue evidence="1">Whole body excluding digestive tract and cuticle</tissue>
    </source>
</reference>
<dbReference type="AlphaFoldDB" id="A0A5N5TJ93"/>
<accession>A0A5N5TJ93</accession>
<name>A0A5N5TJ93_9CRUS</name>
<dbReference type="SUPFAM" id="SSF52047">
    <property type="entry name" value="RNI-like"/>
    <property type="match status" value="1"/>
</dbReference>
<evidence type="ECO:0000313" key="2">
    <source>
        <dbReference type="Proteomes" id="UP000326759"/>
    </source>
</evidence>
<evidence type="ECO:0000313" key="1">
    <source>
        <dbReference type="EMBL" id="KAB7505690.1"/>
    </source>
</evidence>
<proteinExistence type="predicted"/>
<dbReference type="OrthoDB" id="63112at2759"/>
<dbReference type="Proteomes" id="UP000326759">
    <property type="component" value="Unassembled WGS sequence"/>
</dbReference>
<dbReference type="EMBL" id="SEYY01001142">
    <property type="protein sequence ID" value="KAB7505690.1"/>
    <property type="molecule type" value="Genomic_DNA"/>
</dbReference>
<sequence length="416" mass="47217">MVKNIICLRDMCAKWWLERVQHYLRRDTSKPDLFGLQRYLSDLPREIRSYIIHNALKAGGLHLAHGSKEIPAVNRSLVFLSSDITVREIIYVTFLKSTSETIIFHPDLELLIRTSVTKEGEAQLLSRLPSIISFGNMDVIESIQSMAVLSEDSTFSTAIEEINIKCATVGRIQDLKKYCPNLKSIKVTFQEQVGATLNDLRLLKNLNHIDIIIRDPFLLTLRNFNDFVWDMGNNLKTIKVCGDIFWEADLGALAGQCPHIQNISLPAVTVPTKESLTVLKTDHLSSLTNLRELVIDCMSGICPKAWAKDFTLIRLGIVLALKRCTSLKKLVLRPTCLVDADFMDIFSTNSLLRLEVLELYNCTLSLMCAKMIVDTCINLHVMKGLRTWRGITLHELVLLRKYTRGHRRAADLKIIP</sequence>